<dbReference type="CDD" id="cd16282">
    <property type="entry name" value="metallo-hydrolase-like_MBL-fold"/>
    <property type="match status" value="1"/>
</dbReference>
<organism evidence="2 3">
    <name type="scientific">Herbiconiux ginsengi</name>
    <dbReference type="NCBI Taxonomy" id="381665"/>
    <lineage>
        <taxon>Bacteria</taxon>
        <taxon>Bacillati</taxon>
        <taxon>Actinomycetota</taxon>
        <taxon>Actinomycetes</taxon>
        <taxon>Micrococcales</taxon>
        <taxon>Microbacteriaceae</taxon>
        <taxon>Herbiconiux</taxon>
    </lineage>
</organism>
<feature type="domain" description="Metallo-beta-lactamase" evidence="1">
    <location>
        <begin position="22"/>
        <end position="217"/>
    </location>
</feature>
<dbReference type="STRING" id="381665.SAMN05216554_2837"/>
<dbReference type="AlphaFoldDB" id="A0A1H3RIE2"/>
<dbReference type="Pfam" id="PF00753">
    <property type="entry name" value="Lactamase_B"/>
    <property type="match status" value="1"/>
</dbReference>
<gene>
    <name evidence="2" type="ORF">SAMN05216554_2837</name>
</gene>
<dbReference type="EMBL" id="FNPZ01000003">
    <property type="protein sequence ID" value="SDZ25467.1"/>
    <property type="molecule type" value="Genomic_DNA"/>
</dbReference>
<dbReference type="Gene3D" id="3.60.15.10">
    <property type="entry name" value="Ribonuclease Z/Hydroxyacylglutathione hydrolase-like"/>
    <property type="match status" value="1"/>
</dbReference>
<evidence type="ECO:0000259" key="1">
    <source>
        <dbReference type="SMART" id="SM00849"/>
    </source>
</evidence>
<name>A0A1H3RIE2_9MICO</name>
<dbReference type="PANTHER" id="PTHR42951:SF4">
    <property type="entry name" value="ACYL-COENZYME A THIOESTERASE MBLAC2"/>
    <property type="match status" value="1"/>
</dbReference>
<dbReference type="InterPro" id="IPR036866">
    <property type="entry name" value="RibonucZ/Hydroxyglut_hydro"/>
</dbReference>
<dbReference type="InterPro" id="IPR050855">
    <property type="entry name" value="NDM-1-like"/>
</dbReference>
<accession>A0A1H3RIE2</accession>
<dbReference type="InterPro" id="IPR001279">
    <property type="entry name" value="Metallo-B-lactamas"/>
</dbReference>
<evidence type="ECO:0000313" key="2">
    <source>
        <dbReference type="EMBL" id="SDZ25467.1"/>
    </source>
</evidence>
<keyword evidence="3" id="KW-1185">Reference proteome</keyword>
<dbReference type="SMART" id="SM00849">
    <property type="entry name" value="Lactamase_B"/>
    <property type="match status" value="1"/>
</dbReference>
<dbReference type="SUPFAM" id="SSF56281">
    <property type="entry name" value="Metallo-hydrolase/oxidoreductase"/>
    <property type="match status" value="1"/>
</dbReference>
<dbReference type="PANTHER" id="PTHR42951">
    <property type="entry name" value="METALLO-BETA-LACTAMASE DOMAIN-CONTAINING"/>
    <property type="match status" value="1"/>
</dbReference>
<reference evidence="2 3" key="1">
    <citation type="submission" date="2016-10" db="EMBL/GenBank/DDBJ databases">
        <authorList>
            <person name="de Groot N.N."/>
        </authorList>
    </citation>
    <scope>NUCLEOTIDE SEQUENCE [LARGE SCALE GENOMIC DNA]</scope>
    <source>
        <strain evidence="2 3">CGMCC 4.3491</strain>
    </source>
</reference>
<protein>
    <submittedName>
        <fullName evidence="2">Glyoxylase, beta-lactamase superfamily II</fullName>
    </submittedName>
</protein>
<dbReference type="RefSeq" id="WP_092554924.1">
    <property type="nucleotide sequence ID" value="NZ_FNPZ01000003.1"/>
</dbReference>
<dbReference type="Proteomes" id="UP000198891">
    <property type="component" value="Unassembled WGS sequence"/>
</dbReference>
<dbReference type="OrthoDB" id="2273115at2"/>
<sequence>MNSAEWMPVAGDVFQRRYDPLDVSVVAIVGETGVTVVDTRNNPAEADEIVHDVEERFARPIVAVVNTHAHYDHTFGNERFTREPGFSGVPIYGHALIPRHYEEFEAPRLAAVQADPSREPDKQWAEVRLTPPTVLVHAPVTMHPGGRTIELIPIAPGHTDTDLAVFVPDARVWLLGDVIEQSGPPMFGSGCFPLGWPGALDELLDRIEPGDAVVPGHGAVVDRAFVERQADHLRAVAELIRAAHAERTPVGEVELPAGLLALWPEAFLRSALSAGYAEIDAQPTAP</sequence>
<evidence type="ECO:0000313" key="3">
    <source>
        <dbReference type="Proteomes" id="UP000198891"/>
    </source>
</evidence>
<proteinExistence type="predicted"/>